<dbReference type="SUPFAM" id="SSF47473">
    <property type="entry name" value="EF-hand"/>
    <property type="match status" value="1"/>
</dbReference>
<sequence>MPSKIPYVSAITPVAIFGIFEKYDTDKNGLSPNEIIQLSQDMSDTKEEAMTNFAEILAMDKNGDQKLTCHEMLGDWLNWEKDNGWPDAKWVEE</sequence>
<evidence type="ECO:0000313" key="2">
    <source>
        <dbReference type="Proteomes" id="UP000325395"/>
    </source>
</evidence>
<evidence type="ECO:0000313" key="1">
    <source>
        <dbReference type="EMBL" id="KAE8423419.1"/>
    </source>
</evidence>
<reference evidence="1 2" key="1">
    <citation type="submission" date="2019-04" db="EMBL/GenBank/DDBJ databases">
        <authorList>
            <consortium name="DOE Joint Genome Institute"/>
            <person name="Mondo S."/>
            <person name="Kjaerbolling I."/>
            <person name="Vesth T."/>
            <person name="Frisvad J.C."/>
            <person name="Nybo J.L."/>
            <person name="Theobald S."/>
            <person name="Kildgaard S."/>
            <person name="Isbrandt T."/>
            <person name="Kuo A."/>
            <person name="Sato A."/>
            <person name="Lyhne E.K."/>
            <person name="Kogle M.E."/>
            <person name="Wiebenga A."/>
            <person name="Kun R.S."/>
            <person name="Lubbers R.J."/>
            <person name="Makela M.R."/>
            <person name="Barry K."/>
            <person name="Chovatia M."/>
            <person name="Clum A."/>
            <person name="Daum C."/>
            <person name="Haridas S."/>
            <person name="He G."/>
            <person name="LaButti K."/>
            <person name="Lipzen A."/>
            <person name="Riley R."/>
            <person name="Salamov A."/>
            <person name="Simmons B.A."/>
            <person name="Magnuson J.K."/>
            <person name="Henrissat B."/>
            <person name="Mortensen U.H."/>
            <person name="Larsen T.O."/>
            <person name="Devries R.P."/>
            <person name="Grigoriev I.V."/>
            <person name="Machida M."/>
            <person name="Baker S.E."/>
            <person name="Andersen M.R."/>
            <person name="Cantor M.N."/>
            <person name="Hua S.X."/>
        </authorList>
    </citation>
    <scope>NUCLEOTIDE SEQUENCE [LARGE SCALE GENOMIC DNA]</scope>
    <source>
        <strain evidence="1 2">CBS 117616</strain>
    </source>
</reference>
<name>A0ABQ6X277_9EURO</name>
<keyword evidence="2" id="KW-1185">Reference proteome</keyword>
<dbReference type="Gene3D" id="1.10.238.10">
    <property type="entry name" value="EF-hand"/>
    <property type="match status" value="1"/>
</dbReference>
<dbReference type="Proteomes" id="UP000325395">
    <property type="component" value="Unassembled WGS sequence"/>
</dbReference>
<dbReference type="InterPro" id="IPR011992">
    <property type="entry name" value="EF-hand-dom_pair"/>
</dbReference>
<gene>
    <name evidence="1" type="ORF">BDV36DRAFT_290551</name>
</gene>
<proteinExistence type="predicted"/>
<accession>A0ABQ6X277</accession>
<evidence type="ECO:0008006" key="3">
    <source>
        <dbReference type="Google" id="ProtNLM"/>
    </source>
</evidence>
<dbReference type="EMBL" id="ML735689">
    <property type="protein sequence ID" value="KAE8423419.1"/>
    <property type="molecule type" value="Genomic_DNA"/>
</dbReference>
<protein>
    <recommendedName>
        <fullName evidence="3">EF-hand domain-containing protein</fullName>
    </recommendedName>
</protein>
<organism evidence="1 2">
    <name type="scientific">Aspergillus pseudocaelatus</name>
    <dbReference type="NCBI Taxonomy" id="1825620"/>
    <lineage>
        <taxon>Eukaryota</taxon>
        <taxon>Fungi</taxon>
        <taxon>Dikarya</taxon>
        <taxon>Ascomycota</taxon>
        <taxon>Pezizomycotina</taxon>
        <taxon>Eurotiomycetes</taxon>
        <taxon>Eurotiomycetidae</taxon>
        <taxon>Eurotiales</taxon>
        <taxon>Aspergillaceae</taxon>
        <taxon>Aspergillus</taxon>
        <taxon>Aspergillus subgen. Circumdati</taxon>
    </lineage>
</organism>